<accession>A0ABX0LZS7</accession>
<evidence type="ECO:0000313" key="1">
    <source>
        <dbReference type="EMBL" id="NHZ35541.1"/>
    </source>
</evidence>
<keyword evidence="2" id="KW-1185">Reference proteome</keyword>
<dbReference type="EMBL" id="VUYU01000012">
    <property type="protein sequence ID" value="NHZ35541.1"/>
    <property type="molecule type" value="Genomic_DNA"/>
</dbReference>
<proteinExistence type="predicted"/>
<gene>
    <name evidence="1" type="ORF">F0185_18425</name>
</gene>
<name>A0ABX0LZS7_9BURK</name>
<sequence length="232" mass="25950">MTTENQACPPEPHLPHAADPWCAAALRALPLPSADQHCAFVEHVRNAHSWYKHLPLQEGGRFVVFLAPDAGLNYPTQHPLLPRGNTLEGYREAFGYLAYAWSVSGEPVQRDARGAVLLPPTFAHECRFVLYPYVSEDFYWSVHEAAVARLKAGAEHPDRARVCAWHDAEQALERAESGAAEVSAQMRLRQEVNRLAGALQIEQVMRIEQALHSLYRWHGREDGRPDGIACST</sequence>
<protein>
    <submittedName>
        <fullName evidence="1">Uncharacterized protein</fullName>
    </submittedName>
</protein>
<organism evidence="1 2">
    <name type="scientific">Massilia rubra</name>
    <dbReference type="NCBI Taxonomy" id="2607910"/>
    <lineage>
        <taxon>Bacteria</taxon>
        <taxon>Pseudomonadati</taxon>
        <taxon>Pseudomonadota</taxon>
        <taxon>Betaproteobacteria</taxon>
        <taxon>Burkholderiales</taxon>
        <taxon>Oxalobacteraceae</taxon>
        <taxon>Telluria group</taxon>
        <taxon>Massilia</taxon>
    </lineage>
</organism>
<comment type="caution">
    <text evidence="1">The sequence shown here is derived from an EMBL/GenBank/DDBJ whole genome shotgun (WGS) entry which is preliminary data.</text>
</comment>
<dbReference type="Proteomes" id="UP000785613">
    <property type="component" value="Unassembled WGS sequence"/>
</dbReference>
<evidence type="ECO:0000313" key="2">
    <source>
        <dbReference type="Proteomes" id="UP000785613"/>
    </source>
</evidence>
<reference evidence="1 2" key="1">
    <citation type="submission" date="2019-09" db="EMBL/GenBank/DDBJ databases">
        <title>Taxonomy of Antarctic Massilia spp.: description of Massilia rubra sp. nov., Massilia aquatica sp. nov., Massilia mucilaginosa sp. nov., Massilia frigida sp. nov. isolated from streams, lakes and regoliths.</title>
        <authorList>
            <person name="Holochova P."/>
            <person name="Sedlacek I."/>
            <person name="Kralova S."/>
            <person name="Maslanova I."/>
            <person name="Busse H.-J."/>
            <person name="Stankova E."/>
            <person name="Vrbovska V."/>
            <person name="Kovarovic V."/>
            <person name="Bartak M."/>
            <person name="Svec P."/>
            <person name="Pantucek R."/>
        </authorList>
    </citation>
    <scope>NUCLEOTIDE SEQUENCE [LARGE SCALE GENOMIC DNA]</scope>
    <source>
        <strain evidence="1 2">CCM 8692</strain>
    </source>
</reference>
<dbReference type="RefSeq" id="WP_167226876.1">
    <property type="nucleotide sequence ID" value="NZ_VUYU01000012.1"/>
</dbReference>